<dbReference type="AlphaFoldDB" id="A0A9X1YVW4"/>
<comment type="caution">
    <text evidence="1">The sequence shown here is derived from an EMBL/GenBank/DDBJ whole genome shotgun (WGS) entry which is preliminary data.</text>
</comment>
<reference evidence="1 2" key="1">
    <citation type="journal article" date="2022" name="Int. J. Syst. Evol. Microbiol.">
        <title>Pseudomonas aegrilactucae sp. nov. and Pseudomonas morbosilactucae sp. nov., pathogens causing bacterial rot of lettuce in Japan.</title>
        <authorList>
            <person name="Sawada H."/>
            <person name="Fujikawa T."/>
            <person name="Satou M."/>
        </authorList>
    </citation>
    <scope>NUCLEOTIDE SEQUENCE [LARGE SCALE GENOMIC DNA]</scope>
    <source>
        <strain evidence="1 2">MAFF 302030</strain>
    </source>
</reference>
<proteinExistence type="predicted"/>
<organism evidence="1 2">
    <name type="scientific">Pseudomonas morbosilactucae</name>
    <dbReference type="NCBI Taxonomy" id="2938197"/>
    <lineage>
        <taxon>Bacteria</taxon>
        <taxon>Pseudomonadati</taxon>
        <taxon>Pseudomonadota</taxon>
        <taxon>Gammaproteobacteria</taxon>
        <taxon>Pseudomonadales</taxon>
        <taxon>Pseudomonadaceae</taxon>
        <taxon>Pseudomonas</taxon>
    </lineage>
</organism>
<name>A0A9X1YVW4_9PSED</name>
<dbReference type="Proteomes" id="UP001155059">
    <property type="component" value="Unassembled WGS sequence"/>
</dbReference>
<accession>A0A9X1YVW4</accession>
<evidence type="ECO:0000313" key="1">
    <source>
        <dbReference type="EMBL" id="MCK9798137.1"/>
    </source>
</evidence>
<dbReference type="EMBL" id="JALQCW010000021">
    <property type="protein sequence ID" value="MCK9798137.1"/>
    <property type="molecule type" value="Genomic_DNA"/>
</dbReference>
<reference evidence="1 2" key="2">
    <citation type="journal article" date="2023" name="Plant Pathol.">
        <title>Dismantling and reorganizing Pseudomonas marginalis sensu#lato.</title>
        <authorList>
            <person name="Sawada H."/>
            <person name="Fujikawa T."/>
            <person name="Satou M."/>
        </authorList>
    </citation>
    <scope>NUCLEOTIDE SEQUENCE [LARGE SCALE GENOMIC DNA]</scope>
    <source>
        <strain evidence="1 2">MAFF 302030</strain>
    </source>
</reference>
<protein>
    <submittedName>
        <fullName evidence="1">Uncharacterized protein</fullName>
    </submittedName>
</protein>
<dbReference type="RefSeq" id="WP_268265077.1">
    <property type="nucleotide sequence ID" value="NZ_JALQCW010000021.1"/>
</dbReference>
<gene>
    <name evidence="1" type="ORF">M1B34_10470</name>
</gene>
<sequence>MAQNKKPIPTLDAAKLRENALTSIRLGVEDFQRCQGGENPDPARALSSIRNLFAGVLLLFKYKIATSVDDPADAATLIFNPPEILPHPDGEGGVTWQPAARFKETTIDVATIKKRFDVFGIEIDWGVINKLQTCRNHLEHLHPAHTLGEVADFVAELFPVLRDFIHDELEEEPAAILGDTWQIMLLHHDFLTDIKEQCDEAWAGAGIPDGMSGWLEACKCPECASTLLKPAPENLDAGETVKSDDERFQAMCVKCGHRELIAPMLLEALGKTHGYDPRDGEEPTLERCQECDRDAYLVLDNTCLWCACELDYTECEDCGEALGQDDQESGGRCSYHAYAYEKFMRED</sequence>
<evidence type="ECO:0000313" key="2">
    <source>
        <dbReference type="Proteomes" id="UP001155059"/>
    </source>
</evidence>